<feature type="transmembrane region" description="Helical" evidence="1">
    <location>
        <begin position="107"/>
        <end position="126"/>
    </location>
</feature>
<reference evidence="3" key="1">
    <citation type="submission" date="2015-09" db="EMBL/GenBank/DDBJ databases">
        <authorList>
            <person name="Daims H."/>
        </authorList>
    </citation>
    <scope>NUCLEOTIDE SEQUENCE [LARGE SCALE GENOMIC DNA]</scope>
</reference>
<sequence>MKEETGHHECERRLFNRRRKSLGGSVMWSHLLHQRLTVLFGLAVVVNHPWERAQSSLYVMPGEAEVEWWMCTAASVADGLVVLLLFRIGWLVIGQRDWYLRPGARGYAVLLLSGAVISVTVEWITIYGAHWWAYSPRMPLVPGLNIGLAPLAQMLVLPPLIFALLAWWHRKMGNIV</sequence>
<accession>A0A0S4KX48</accession>
<feature type="transmembrane region" description="Helical" evidence="1">
    <location>
        <begin position="66"/>
        <end position="86"/>
    </location>
</feature>
<proteinExistence type="predicted"/>
<dbReference type="EMBL" id="LN885086">
    <property type="protein sequence ID" value="CUQ67920.1"/>
    <property type="molecule type" value="Genomic_DNA"/>
</dbReference>
<protein>
    <submittedName>
        <fullName evidence="2">Uncharacterized protein</fullName>
    </submittedName>
</protein>
<keyword evidence="1" id="KW-0472">Membrane</keyword>
<feature type="transmembrane region" description="Helical" evidence="1">
    <location>
        <begin position="146"/>
        <end position="168"/>
    </location>
</feature>
<evidence type="ECO:0000313" key="2">
    <source>
        <dbReference type="EMBL" id="CUQ67920.1"/>
    </source>
</evidence>
<dbReference type="OrthoDB" id="65739at2"/>
<evidence type="ECO:0000256" key="1">
    <source>
        <dbReference type="SAM" id="Phobius"/>
    </source>
</evidence>
<feature type="transmembrane region" description="Helical" evidence="1">
    <location>
        <begin position="21"/>
        <end position="46"/>
    </location>
</feature>
<keyword evidence="3" id="KW-1185">Reference proteome</keyword>
<dbReference type="KEGG" id="nio:NITINOP_2948"/>
<name>A0A0S4KX48_9BACT</name>
<gene>
    <name evidence="2" type="ORF">NITINOP_2948</name>
</gene>
<keyword evidence="1" id="KW-0812">Transmembrane</keyword>
<organism evidence="2 3">
    <name type="scientific">Candidatus Nitrospira inopinata</name>
    <dbReference type="NCBI Taxonomy" id="1715989"/>
    <lineage>
        <taxon>Bacteria</taxon>
        <taxon>Pseudomonadati</taxon>
        <taxon>Nitrospirota</taxon>
        <taxon>Nitrospiria</taxon>
        <taxon>Nitrospirales</taxon>
        <taxon>Nitrospiraceae</taxon>
        <taxon>Nitrospira</taxon>
    </lineage>
</organism>
<dbReference type="RefSeq" id="WP_062486872.1">
    <property type="nucleotide sequence ID" value="NZ_LN885086.1"/>
</dbReference>
<keyword evidence="1" id="KW-1133">Transmembrane helix</keyword>
<dbReference type="Proteomes" id="UP000066284">
    <property type="component" value="Chromosome 1"/>
</dbReference>
<evidence type="ECO:0000313" key="3">
    <source>
        <dbReference type="Proteomes" id="UP000066284"/>
    </source>
</evidence>
<dbReference type="AlphaFoldDB" id="A0A0S4KX48"/>
<dbReference type="STRING" id="1715989.NITINOP_2948"/>